<proteinExistence type="predicted"/>
<evidence type="ECO:0000256" key="7">
    <source>
        <dbReference type="ARBA" id="ARBA00047899"/>
    </source>
</evidence>
<evidence type="ECO:0000256" key="10">
    <source>
        <dbReference type="SAM" id="Phobius"/>
    </source>
</evidence>
<evidence type="ECO:0000256" key="6">
    <source>
        <dbReference type="ARBA" id="ARBA00022840"/>
    </source>
</evidence>
<dbReference type="OrthoDB" id="4062651at2759"/>
<evidence type="ECO:0000256" key="8">
    <source>
        <dbReference type="ARBA" id="ARBA00048679"/>
    </source>
</evidence>
<evidence type="ECO:0000256" key="1">
    <source>
        <dbReference type="ARBA" id="ARBA00012513"/>
    </source>
</evidence>
<keyword evidence="10" id="KW-0812">Transmembrane</keyword>
<evidence type="ECO:0000256" key="9">
    <source>
        <dbReference type="SAM" id="MobiDB-lite"/>
    </source>
</evidence>
<dbReference type="Pfam" id="PF07714">
    <property type="entry name" value="PK_Tyr_Ser-Thr"/>
    <property type="match status" value="1"/>
</dbReference>
<feature type="chain" id="PRO_5035782140" description="non-specific serine/threonine protein kinase" evidence="11">
    <location>
        <begin position="23"/>
        <end position="589"/>
    </location>
</feature>
<comment type="catalytic activity">
    <reaction evidence="7">
        <text>L-threonyl-[protein] + ATP = O-phospho-L-threonyl-[protein] + ADP + H(+)</text>
        <dbReference type="Rhea" id="RHEA:46608"/>
        <dbReference type="Rhea" id="RHEA-COMP:11060"/>
        <dbReference type="Rhea" id="RHEA-COMP:11605"/>
        <dbReference type="ChEBI" id="CHEBI:15378"/>
        <dbReference type="ChEBI" id="CHEBI:30013"/>
        <dbReference type="ChEBI" id="CHEBI:30616"/>
        <dbReference type="ChEBI" id="CHEBI:61977"/>
        <dbReference type="ChEBI" id="CHEBI:456216"/>
        <dbReference type="EC" id="2.7.11.1"/>
    </reaction>
</comment>
<keyword evidence="10" id="KW-1133">Transmembrane helix</keyword>
<dbReference type="GO" id="GO:0004674">
    <property type="term" value="F:protein serine/threonine kinase activity"/>
    <property type="evidence" value="ECO:0007669"/>
    <property type="project" value="UniProtKB-KW"/>
</dbReference>
<evidence type="ECO:0000256" key="3">
    <source>
        <dbReference type="ARBA" id="ARBA00022679"/>
    </source>
</evidence>
<dbReference type="Proteomes" id="UP000693981">
    <property type="component" value="Unassembled WGS sequence"/>
</dbReference>
<comment type="catalytic activity">
    <reaction evidence="8">
        <text>L-seryl-[protein] + ATP = O-phospho-L-seryl-[protein] + ADP + H(+)</text>
        <dbReference type="Rhea" id="RHEA:17989"/>
        <dbReference type="Rhea" id="RHEA-COMP:9863"/>
        <dbReference type="Rhea" id="RHEA-COMP:11604"/>
        <dbReference type="ChEBI" id="CHEBI:15378"/>
        <dbReference type="ChEBI" id="CHEBI:29999"/>
        <dbReference type="ChEBI" id="CHEBI:30616"/>
        <dbReference type="ChEBI" id="CHEBI:83421"/>
        <dbReference type="ChEBI" id="CHEBI:456216"/>
        <dbReference type="EC" id="2.7.11.1"/>
    </reaction>
</comment>
<organism evidence="13 14">
    <name type="scientific">Phytophthora boehmeriae</name>
    <dbReference type="NCBI Taxonomy" id="109152"/>
    <lineage>
        <taxon>Eukaryota</taxon>
        <taxon>Sar</taxon>
        <taxon>Stramenopiles</taxon>
        <taxon>Oomycota</taxon>
        <taxon>Peronosporomycetes</taxon>
        <taxon>Peronosporales</taxon>
        <taxon>Peronosporaceae</taxon>
        <taxon>Phytophthora</taxon>
    </lineage>
</organism>
<keyword evidence="14" id="KW-1185">Reference proteome</keyword>
<dbReference type="EMBL" id="JAGDFL010000702">
    <property type="protein sequence ID" value="KAG7382730.1"/>
    <property type="molecule type" value="Genomic_DNA"/>
</dbReference>
<evidence type="ECO:0000256" key="5">
    <source>
        <dbReference type="ARBA" id="ARBA00022777"/>
    </source>
</evidence>
<keyword evidence="2" id="KW-0723">Serine/threonine-protein kinase</keyword>
<feature type="domain" description="Protein kinase" evidence="12">
    <location>
        <begin position="456"/>
        <end position="589"/>
    </location>
</feature>
<evidence type="ECO:0000256" key="11">
    <source>
        <dbReference type="SAM" id="SignalP"/>
    </source>
</evidence>
<dbReference type="InterPro" id="IPR001245">
    <property type="entry name" value="Ser-Thr/Tyr_kinase_cat_dom"/>
</dbReference>
<keyword evidence="5" id="KW-0418">Kinase</keyword>
<feature type="signal peptide" evidence="11">
    <location>
        <begin position="1"/>
        <end position="22"/>
    </location>
</feature>
<sequence>MRRTRLRPRELTALWLLSTVLATPSAARRSETAASCQYPPSLNTLRQSTKDTSDAEVVYTNCSVVKLVSSASNGTTSLDASNLNIQSVSSFPDVTTVVLSGNAITTIEDDPDATVKTLDLSSNGLSGLYDLSIPSSVNRLVLDGNAIAALDDGELASSVTTLSLKKNGITSLSSFEFSESLVGLDASENTLYDLSKWQMPSQLQVFTCRECEVSSLSGISFPSSGSLTTFDLTGSTVESFEIANSTVALLENLGWLQLTVSSTTCSEPSAKKNDFQSATVCVLPDALFNSKYVIDSSETSETAPTPPPPVPVNGSAPVVTIPPPVETASASWMMVAMISGAALMLMLIGGAVGYLVFRHRRTNKYDEYTEDGRSPSFHAVDIIGADAPGNNRTTHISTPSLHTATLQSGALRSATQDTEESSVRRSTRPALSGKHLDNDIRTDQEMRHFRLMHEEVVRGKLIAKGGYGAVYMASFRNKVVVMKQLLPERARDYRMLNNFMDEIRVCASLDHPKIVSFIGFTFSSLMDLSAVMEYMPRGDLSTVMQKQLKRENRDPLARDSYGWFRSTRSDRGGLKCKSLIALDIAEAGA</sequence>
<dbReference type="InterPro" id="IPR051420">
    <property type="entry name" value="Ser_Thr_Kinases_DiverseReg"/>
</dbReference>
<dbReference type="EC" id="2.7.11.1" evidence="1"/>
<keyword evidence="4" id="KW-0547">Nucleotide-binding</keyword>
<keyword evidence="3" id="KW-0808">Transferase</keyword>
<protein>
    <recommendedName>
        <fullName evidence="1">non-specific serine/threonine protein kinase</fullName>
        <ecNumber evidence="1">2.7.11.1</ecNumber>
    </recommendedName>
</protein>
<keyword evidence="10" id="KW-0472">Membrane</keyword>
<gene>
    <name evidence="13" type="ORF">PHYBOEH_010381</name>
</gene>
<evidence type="ECO:0000259" key="12">
    <source>
        <dbReference type="PROSITE" id="PS50011"/>
    </source>
</evidence>
<evidence type="ECO:0000256" key="2">
    <source>
        <dbReference type="ARBA" id="ARBA00022527"/>
    </source>
</evidence>
<reference evidence="13" key="1">
    <citation type="submission" date="2021-02" db="EMBL/GenBank/DDBJ databases">
        <authorList>
            <person name="Palmer J.M."/>
        </authorList>
    </citation>
    <scope>NUCLEOTIDE SEQUENCE</scope>
    <source>
        <strain evidence="13">SCRP23</strain>
    </source>
</reference>
<comment type="caution">
    <text evidence="13">The sequence shown here is derived from an EMBL/GenBank/DDBJ whole genome shotgun (WGS) entry which is preliminary data.</text>
</comment>
<keyword evidence="11" id="KW-0732">Signal</keyword>
<dbReference type="AlphaFoldDB" id="A0A8T1VRX3"/>
<feature type="region of interest" description="Disordered" evidence="9">
    <location>
        <begin position="412"/>
        <end position="437"/>
    </location>
</feature>
<evidence type="ECO:0000313" key="13">
    <source>
        <dbReference type="EMBL" id="KAG7382730.1"/>
    </source>
</evidence>
<keyword evidence="6" id="KW-0067">ATP-binding</keyword>
<dbReference type="PROSITE" id="PS50011">
    <property type="entry name" value="PROTEIN_KINASE_DOM"/>
    <property type="match status" value="1"/>
</dbReference>
<evidence type="ECO:0000313" key="14">
    <source>
        <dbReference type="Proteomes" id="UP000693981"/>
    </source>
</evidence>
<feature type="transmembrane region" description="Helical" evidence="10">
    <location>
        <begin position="332"/>
        <end position="357"/>
    </location>
</feature>
<evidence type="ECO:0000256" key="4">
    <source>
        <dbReference type="ARBA" id="ARBA00022741"/>
    </source>
</evidence>
<dbReference type="InterPro" id="IPR000719">
    <property type="entry name" value="Prot_kinase_dom"/>
</dbReference>
<dbReference type="PANTHER" id="PTHR48005">
    <property type="entry name" value="LEUCINE RICH REPEAT KINASE 2"/>
    <property type="match status" value="1"/>
</dbReference>
<accession>A0A8T1VRX3</accession>
<dbReference type="PANTHER" id="PTHR48005:SF13">
    <property type="entry name" value="SERINE_THREONINE-PROTEIN KINASE DDB_G0278509-RELATED"/>
    <property type="match status" value="1"/>
</dbReference>
<name>A0A8T1VRX3_9STRA</name>
<dbReference type="GO" id="GO:0005524">
    <property type="term" value="F:ATP binding"/>
    <property type="evidence" value="ECO:0007669"/>
    <property type="project" value="UniProtKB-KW"/>
</dbReference>